<comment type="caution">
    <text evidence="3">The sequence shown here is derived from an EMBL/GenBank/DDBJ whole genome shotgun (WGS) entry which is preliminary data.</text>
</comment>
<evidence type="ECO:0000313" key="4">
    <source>
        <dbReference type="Proteomes" id="UP001595699"/>
    </source>
</evidence>
<sequence>MTNSLFDPWSYRPESGYTEGADLVGYKIAATDGDIGKVDGATHDPGAAGLVVDTGPWIFGRKVLLPAGVIDRIDPDEQKVYVDRTKDQIKDSPPYDPDPERGVDDDYRTRLGDYYGTTYDTTYRGPGGPGGTM</sequence>
<keyword evidence="4" id="KW-1185">Reference proteome</keyword>
<dbReference type="InterPro" id="IPR011033">
    <property type="entry name" value="PRC_barrel-like_sf"/>
</dbReference>
<dbReference type="Gene3D" id="3.90.50.10">
    <property type="entry name" value="Photosynthetic Reaction Center, subunit H, domain 2"/>
    <property type="match status" value="1"/>
</dbReference>
<name>A0ABV7YLC5_9ACTN</name>
<organism evidence="3 4">
    <name type="scientific">Tenggerimyces flavus</name>
    <dbReference type="NCBI Taxonomy" id="1708749"/>
    <lineage>
        <taxon>Bacteria</taxon>
        <taxon>Bacillati</taxon>
        <taxon>Actinomycetota</taxon>
        <taxon>Actinomycetes</taxon>
        <taxon>Propionibacteriales</taxon>
        <taxon>Nocardioidaceae</taxon>
        <taxon>Tenggerimyces</taxon>
    </lineage>
</organism>
<feature type="domain" description="PRC-barrel" evidence="2">
    <location>
        <begin position="20"/>
        <end position="88"/>
    </location>
</feature>
<evidence type="ECO:0000259" key="2">
    <source>
        <dbReference type="Pfam" id="PF05239"/>
    </source>
</evidence>
<dbReference type="RefSeq" id="WP_205121818.1">
    <property type="nucleotide sequence ID" value="NZ_JAFBCM010000001.1"/>
</dbReference>
<feature type="compositionally biased region" description="Basic and acidic residues" evidence="1">
    <location>
        <begin position="98"/>
        <end position="111"/>
    </location>
</feature>
<protein>
    <submittedName>
        <fullName evidence="3">PRC-barrel domain-containing protein</fullName>
    </submittedName>
</protein>
<gene>
    <name evidence="3" type="ORF">ACFOUW_28830</name>
</gene>
<evidence type="ECO:0000313" key="3">
    <source>
        <dbReference type="EMBL" id="MFC3764875.1"/>
    </source>
</evidence>
<dbReference type="EMBL" id="JBHRZH010000035">
    <property type="protein sequence ID" value="MFC3764875.1"/>
    <property type="molecule type" value="Genomic_DNA"/>
</dbReference>
<feature type="compositionally biased region" description="Low complexity" evidence="1">
    <location>
        <begin position="112"/>
        <end position="124"/>
    </location>
</feature>
<proteinExistence type="predicted"/>
<dbReference type="InterPro" id="IPR027275">
    <property type="entry name" value="PRC-brl_dom"/>
</dbReference>
<dbReference type="Proteomes" id="UP001595699">
    <property type="component" value="Unassembled WGS sequence"/>
</dbReference>
<dbReference type="Pfam" id="PF05239">
    <property type="entry name" value="PRC"/>
    <property type="match status" value="1"/>
</dbReference>
<reference evidence="4" key="1">
    <citation type="journal article" date="2019" name="Int. J. Syst. Evol. Microbiol.">
        <title>The Global Catalogue of Microorganisms (GCM) 10K type strain sequencing project: providing services to taxonomists for standard genome sequencing and annotation.</title>
        <authorList>
            <consortium name="The Broad Institute Genomics Platform"/>
            <consortium name="The Broad Institute Genome Sequencing Center for Infectious Disease"/>
            <person name="Wu L."/>
            <person name="Ma J."/>
        </authorList>
    </citation>
    <scope>NUCLEOTIDE SEQUENCE [LARGE SCALE GENOMIC DNA]</scope>
    <source>
        <strain evidence="4">CGMCC 4.7241</strain>
    </source>
</reference>
<evidence type="ECO:0000256" key="1">
    <source>
        <dbReference type="SAM" id="MobiDB-lite"/>
    </source>
</evidence>
<accession>A0ABV7YLC5</accession>
<dbReference type="SUPFAM" id="SSF50346">
    <property type="entry name" value="PRC-barrel domain"/>
    <property type="match status" value="1"/>
</dbReference>
<feature type="region of interest" description="Disordered" evidence="1">
    <location>
        <begin position="82"/>
        <end position="133"/>
    </location>
</feature>
<dbReference type="InterPro" id="IPR014747">
    <property type="entry name" value="Bac_photo_RC_H_C"/>
</dbReference>